<evidence type="ECO:0008006" key="6">
    <source>
        <dbReference type="Google" id="ProtNLM"/>
    </source>
</evidence>
<evidence type="ECO:0000259" key="2">
    <source>
        <dbReference type="Pfam" id="PF04676"/>
    </source>
</evidence>
<dbReference type="Gene3D" id="3.30.428.10">
    <property type="entry name" value="HIT-like"/>
    <property type="match status" value="1"/>
</dbReference>
<evidence type="ECO:0000259" key="3">
    <source>
        <dbReference type="Pfam" id="PF04677"/>
    </source>
</evidence>
<dbReference type="InterPro" id="IPR006767">
    <property type="entry name" value="Cwf19-like_C_dom-2"/>
</dbReference>
<dbReference type="OMA" id="ISECEFC"/>
<dbReference type="STRING" id="296587.C1ECK3"/>
<dbReference type="Proteomes" id="UP000002009">
    <property type="component" value="Chromosome 9"/>
</dbReference>
<protein>
    <recommendedName>
        <fullName evidence="6">Cwf19-like C-terminal domain-containing protein</fullName>
    </recommendedName>
</protein>
<dbReference type="Pfam" id="PF04677">
    <property type="entry name" value="CwfJ_C_1"/>
    <property type="match status" value="1"/>
</dbReference>
<feature type="domain" description="Cwf19-like protein C-terminal" evidence="2">
    <location>
        <begin position="154"/>
        <end position="252"/>
    </location>
</feature>
<dbReference type="PANTHER" id="PTHR12072:SF5">
    <property type="entry name" value="CWF19-LIKE PROTEIN 2"/>
    <property type="match status" value="1"/>
</dbReference>
<feature type="non-terminal residue" evidence="4">
    <location>
        <position position="253"/>
    </location>
</feature>
<proteinExistence type="inferred from homology"/>
<dbReference type="RefSeq" id="XP_002504339.1">
    <property type="nucleotide sequence ID" value="XM_002504293.1"/>
</dbReference>
<dbReference type="InterPro" id="IPR006768">
    <property type="entry name" value="Cwf19-like_C_dom-1"/>
</dbReference>
<dbReference type="OrthoDB" id="2113965at2759"/>
<dbReference type="PANTHER" id="PTHR12072">
    <property type="entry name" value="CWF19, CELL CYCLE CONTROL PROTEIN"/>
    <property type="match status" value="1"/>
</dbReference>
<dbReference type="InterPro" id="IPR040194">
    <property type="entry name" value="Cwf19-like"/>
</dbReference>
<dbReference type="InParanoid" id="C1ECK3"/>
<dbReference type="KEGG" id="mis:MICPUN_71683"/>
<evidence type="ECO:0000256" key="1">
    <source>
        <dbReference type="ARBA" id="ARBA00006795"/>
    </source>
</evidence>
<evidence type="ECO:0000313" key="5">
    <source>
        <dbReference type="Proteomes" id="UP000002009"/>
    </source>
</evidence>
<keyword evidence="5" id="KW-1185">Reference proteome</keyword>
<dbReference type="GO" id="GO:0000398">
    <property type="term" value="P:mRNA splicing, via spliceosome"/>
    <property type="evidence" value="ECO:0007669"/>
    <property type="project" value="TreeGrafter"/>
</dbReference>
<feature type="domain" description="Cwf19-like C-terminal" evidence="3">
    <location>
        <begin position="13"/>
        <end position="145"/>
    </location>
</feature>
<dbReference type="EMBL" id="CP001329">
    <property type="protein sequence ID" value="ACO65597.1"/>
    <property type="molecule type" value="Genomic_DNA"/>
</dbReference>
<evidence type="ECO:0000313" key="4">
    <source>
        <dbReference type="EMBL" id="ACO65597.1"/>
    </source>
</evidence>
<reference evidence="4 5" key="1">
    <citation type="journal article" date="2009" name="Science">
        <title>Green evolution and dynamic adaptations revealed by genomes of the marine picoeukaryotes Micromonas.</title>
        <authorList>
            <person name="Worden A.Z."/>
            <person name="Lee J.H."/>
            <person name="Mock T."/>
            <person name="Rouze P."/>
            <person name="Simmons M.P."/>
            <person name="Aerts A.L."/>
            <person name="Allen A.E."/>
            <person name="Cuvelier M.L."/>
            <person name="Derelle E."/>
            <person name="Everett M.V."/>
            <person name="Foulon E."/>
            <person name="Grimwood J."/>
            <person name="Gundlach H."/>
            <person name="Henrissat B."/>
            <person name="Napoli C."/>
            <person name="McDonald S.M."/>
            <person name="Parker M.S."/>
            <person name="Rombauts S."/>
            <person name="Salamov A."/>
            <person name="Von Dassow P."/>
            <person name="Badger J.H."/>
            <person name="Coutinho P.M."/>
            <person name="Demir E."/>
            <person name="Dubchak I."/>
            <person name="Gentemann C."/>
            <person name="Eikrem W."/>
            <person name="Gready J.E."/>
            <person name="John U."/>
            <person name="Lanier W."/>
            <person name="Lindquist E.A."/>
            <person name="Lucas S."/>
            <person name="Mayer K.F."/>
            <person name="Moreau H."/>
            <person name="Not F."/>
            <person name="Otillar R."/>
            <person name="Panaud O."/>
            <person name="Pangilinan J."/>
            <person name="Paulsen I."/>
            <person name="Piegu B."/>
            <person name="Poliakov A."/>
            <person name="Robbens S."/>
            <person name="Schmutz J."/>
            <person name="Toulza E."/>
            <person name="Wyss T."/>
            <person name="Zelensky A."/>
            <person name="Zhou K."/>
            <person name="Armbrust E.V."/>
            <person name="Bhattacharya D."/>
            <person name="Goodenough U.W."/>
            <person name="Van de Peer Y."/>
            <person name="Grigoriev I.V."/>
        </authorList>
    </citation>
    <scope>NUCLEOTIDE SEQUENCE [LARGE SCALE GENOMIC DNA]</scope>
    <source>
        <strain evidence="5">RCC299 / NOUM17</strain>
    </source>
</reference>
<gene>
    <name evidence="4" type="ORF">MICPUN_71683</name>
</gene>
<dbReference type="eggNOG" id="KOG2477">
    <property type="taxonomic scope" value="Eukaryota"/>
</dbReference>
<dbReference type="AlphaFoldDB" id="C1ECK3"/>
<name>C1ECK3_MICCC</name>
<dbReference type="GO" id="GO:0071014">
    <property type="term" value="C:post-mRNA release spliceosomal complex"/>
    <property type="evidence" value="ECO:0007669"/>
    <property type="project" value="TreeGrafter"/>
</dbReference>
<accession>C1ECK3</accession>
<dbReference type="GeneID" id="8246526"/>
<dbReference type="SUPFAM" id="SSF54197">
    <property type="entry name" value="HIT-like"/>
    <property type="match status" value="1"/>
</dbReference>
<feature type="non-terminal residue" evidence="4">
    <location>
        <position position="1"/>
    </location>
</feature>
<dbReference type="Pfam" id="PF04676">
    <property type="entry name" value="CwfJ_C_2"/>
    <property type="match status" value="1"/>
</dbReference>
<sequence length="253" mass="28482">KQQERAKQRAVADYKRAQAAQQRCPFCLDNPNKPRHLHVAYGNLAYLMLPMAGRLVPGHCIIAPVNHCASSRAADEDVWEEMRNFKKCLVKMFAAKNQECCFIETVVKLGGGGLGAVGAALSKHTIIECIPLPDDVAERAPMYFKKAIDEAESEWSTHDSKKCISTAPPKGLRGAVPPNFPYFHVEFNMKGGFVHVIDDDDKWRVDFGRDVLIGLLDLPENTTQAKKRPLPPAVLKREMDQFLDMWDPHDWTK</sequence>
<dbReference type="InterPro" id="IPR036265">
    <property type="entry name" value="HIT-like_sf"/>
</dbReference>
<organism evidence="4 5">
    <name type="scientific">Micromonas commoda (strain RCC299 / NOUM17 / CCMP2709)</name>
    <name type="common">Picoplanktonic green alga</name>
    <dbReference type="NCBI Taxonomy" id="296587"/>
    <lineage>
        <taxon>Eukaryota</taxon>
        <taxon>Viridiplantae</taxon>
        <taxon>Chlorophyta</taxon>
        <taxon>Mamiellophyceae</taxon>
        <taxon>Mamiellales</taxon>
        <taxon>Mamiellaceae</taxon>
        <taxon>Micromonas</taxon>
    </lineage>
</organism>
<comment type="similarity">
    <text evidence="1">Belongs to the CWF19 family.</text>
</comment>